<dbReference type="EMBL" id="VYUY01000010">
    <property type="protein sequence ID" value="KAA9133610.1"/>
    <property type="molecule type" value="Genomic_DNA"/>
</dbReference>
<dbReference type="InterPro" id="IPR025487">
    <property type="entry name" value="DUF4379"/>
</dbReference>
<name>A0A5N0TF10_9MICO</name>
<evidence type="ECO:0000259" key="2">
    <source>
        <dbReference type="Pfam" id="PF14311"/>
    </source>
</evidence>
<evidence type="ECO:0000256" key="1">
    <source>
        <dbReference type="SAM" id="MobiDB-lite"/>
    </source>
</evidence>
<evidence type="ECO:0000313" key="3">
    <source>
        <dbReference type="EMBL" id="KAA9133610.1"/>
    </source>
</evidence>
<proteinExistence type="predicted"/>
<dbReference type="Proteomes" id="UP000326838">
    <property type="component" value="Unassembled WGS sequence"/>
</dbReference>
<reference evidence="4" key="1">
    <citation type="submission" date="2019-09" db="EMBL/GenBank/DDBJ databases">
        <title>Mumia zhuanghuii sp. nov. isolated from the intestinal contents of plateau pika (Ochotona curzoniae) in the Qinghai-Tibet plateau of China.</title>
        <authorList>
            <person name="Tian Z."/>
        </authorList>
    </citation>
    <scope>NUCLEOTIDE SEQUENCE [LARGE SCALE GENOMIC DNA]</scope>
    <source>
        <strain evidence="4">L-033</strain>
    </source>
</reference>
<keyword evidence="4" id="KW-1185">Reference proteome</keyword>
<comment type="caution">
    <text evidence="3">The sequence shown here is derived from an EMBL/GenBank/DDBJ whole genome shotgun (WGS) entry which is preliminary data.</text>
</comment>
<accession>A0A5N0TF10</accession>
<sequence>MATTRPDVATGLHKTKNGSLKPTDVIAGTGKRVWWECECGYERQATGDSRANKGRGCRECKRT</sequence>
<dbReference type="Pfam" id="PF14311">
    <property type="entry name" value="DUF4379"/>
    <property type="match status" value="1"/>
</dbReference>
<dbReference type="RefSeq" id="WP_150893379.1">
    <property type="nucleotide sequence ID" value="NZ_VYUY01000010.1"/>
</dbReference>
<gene>
    <name evidence="3" type="ORF">F6B40_09405</name>
</gene>
<feature type="region of interest" description="Disordered" evidence="1">
    <location>
        <begin position="1"/>
        <end position="23"/>
    </location>
</feature>
<evidence type="ECO:0000313" key="4">
    <source>
        <dbReference type="Proteomes" id="UP000326838"/>
    </source>
</evidence>
<dbReference type="AlphaFoldDB" id="A0A5N0TF10"/>
<organism evidence="3 4">
    <name type="scientific">Microbacterium caowuchunii</name>
    <dbReference type="NCBI Taxonomy" id="2614638"/>
    <lineage>
        <taxon>Bacteria</taxon>
        <taxon>Bacillati</taxon>
        <taxon>Actinomycetota</taxon>
        <taxon>Actinomycetes</taxon>
        <taxon>Micrococcales</taxon>
        <taxon>Microbacteriaceae</taxon>
        <taxon>Microbacterium</taxon>
    </lineage>
</organism>
<feature type="domain" description="Treble clef zinc finger" evidence="2">
    <location>
        <begin position="12"/>
        <end position="62"/>
    </location>
</feature>
<protein>
    <recommendedName>
        <fullName evidence="2">Treble clef zinc finger domain-containing protein</fullName>
    </recommendedName>
</protein>